<keyword evidence="2" id="KW-0472">Membrane</keyword>
<evidence type="ECO:0000313" key="3">
    <source>
        <dbReference type="EMBL" id="CAF9931820.1"/>
    </source>
</evidence>
<dbReference type="PANTHER" id="PTHR33365:SF7">
    <property type="entry name" value="TAT PATHWAY SIGNAL SEQUENCE"/>
    <property type="match status" value="1"/>
</dbReference>
<dbReference type="EMBL" id="CAJPDQ010000040">
    <property type="protein sequence ID" value="CAF9931820.1"/>
    <property type="molecule type" value="Genomic_DNA"/>
</dbReference>
<organism evidence="3 4">
    <name type="scientific">Gomphillus americanus</name>
    <dbReference type="NCBI Taxonomy" id="1940652"/>
    <lineage>
        <taxon>Eukaryota</taxon>
        <taxon>Fungi</taxon>
        <taxon>Dikarya</taxon>
        <taxon>Ascomycota</taxon>
        <taxon>Pezizomycotina</taxon>
        <taxon>Lecanoromycetes</taxon>
        <taxon>OSLEUM clade</taxon>
        <taxon>Ostropomycetidae</taxon>
        <taxon>Ostropales</taxon>
        <taxon>Graphidaceae</taxon>
        <taxon>Gomphilloideae</taxon>
        <taxon>Gomphillus</taxon>
    </lineage>
</organism>
<keyword evidence="2" id="KW-1133">Transmembrane helix</keyword>
<reference evidence="3" key="1">
    <citation type="submission" date="2021-03" db="EMBL/GenBank/DDBJ databases">
        <authorList>
            <person name="Tagirdzhanova G."/>
        </authorList>
    </citation>
    <scope>NUCLEOTIDE SEQUENCE</scope>
</reference>
<keyword evidence="4" id="KW-1185">Reference proteome</keyword>
<feature type="transmembrane region" description="Helical" evidence="2">
    <location>
        <begin position="52"/>
        <end position="74"/>
    </location>
</feature>
<sequence length="280" mass="32265">MARPRSEDSSNIAYTAAEERLPFLDGNTQLEEKSYGQQQQYHGLHRCRLCSFIYWPFILLSQFIFTVIILTVIVQRFSGARSSIKADGRDSCLNPPGLLRPAVKYAVKTPPGDWWDRPLYTDLSTESGMAWQGLLNQQALRISTDEINQFNIPVSLWEGKELPSGGFAAVPGVFHNLHCLRHMKQELFKEYYFPDRTVEEAEARVEHTKHCMEVLRQSVMCNADLTPLPLLWSLKQNTSYVKPEVSRQCMDWNSLLDSTKGKQYGYEEIIPKELIKYRPI</sequence>
<keyword evidence="2" id="KW-0812">Transmembrane</keyword>
<gene>
    <name evidence="3" type="ORF">GOMPHAMPRED_006410</name>
</gene>
<dbReference type="Pfam" id="PF11807">
    <property type="entry name" value="UstYa"/>
    <property type="match status" value="1"/>
</dbReference>
<proteinExistence type="inferred from homology"/>
<comment type="similarity">
    <text evidence="1">Belongs to the ustYa family.</text>
</comment>
<dbReference type="PANTHER" id="PTHR33365">
    <property type="entry name" value="YALI0B05434P"/>
    <property type="match status" value="1"/>
</dbReference>
<dbReference type="AlphaFoldDB" id="A0A8H3IX05"/>
<protein>
    <submittedName>
        <fullName evidence="3">Uncharacterized protein</fullName>
    </submittedName>
</protein>
<dbReference type="GO" id="GO:0043386">
    <property type="term" value="P:mycotoxin biosynthetic process"/>
    <property type="evidence" value="ECO:0007669"/>
    <property type="project" value="InterPro"/>
</dbReference>
<dbReference type="InterPro" id="IPR021765">
    <property type="entry name" value="UstYa-like"/>
</dbReference>
<dbReference type="OrthoDB" id="3687641at2759"/>
<evidence type="ECO:0000256" key="1">
    <source>
        <dbReference type="ARBA" id="ARBA00035112"/>
    </source>
</evidence>
<evidence type="ECO:0000313" key="4">
    <source>
        <dbReference type="Proteomes" id="UP000664169"/>
    </source>
</evidence>
<evidence type="ECO:0000256" key="2">
    <source>
        <dbReference type="SAM" id="Phobius"/>
    </source>
</evidence>
<accession>A0A8H3IX05</accession>
<name>A0A8H3IX05_9LECA</name>
<dbReference type="Proteomes" id="UP000664169">
    <property type="component" value="Unassembled WGS sequence"/>
</dbReference>
<comment type="caution">
    <text evidence="3">The sequence shown here is derived from an EMBL/GenBank/DDBJ whole genome shotgun (WGS) entry which is preliminary data.</text>
</comment>